<evidence type="ECO:0000313" key="8">
    <source>
        <dbReference type="Proteomes" id="UP000435112"/>
    </source>
</evidence>
<keyword evidence="2" id="KW-0812">Transmembrane</keyword>
<dbReference type="OrthoDB" id="116231at2759"/>
<evidence type="ECO:0000313" key="3">
    <source>
        <dbReference type="EMBL" id="KAE8979068.1"/>
    </source>
</evidence>
<feature type="transmembrane region" description="Helical" evidence="2">
    <location>
        <begin position="230"/>
        <end position="253"/>
    </location>
</feature>
<name>A0A6A4CIH1_9STRA</name>
<evidence type="ECO:0000313" key="4">
    <source>
        <dbReference type="EMBL" id="KAE8980951.1"/>
    </source>
</evidence>
<evidence type="ECO:0000313" key="7">
    <source>
        <dbReference type="Proteomes" id="UP000434957"/>
    </source>
</evidence>
<comment type="caution">
    <text evidence="5">The sequence shown here is derived from an EMBL/GenBank/DDBJ whole genome shotgun (WGS) entry which is preliminary data.</text>
</comment>
<dbReference type="AlphaFoldDB" id="A0A6A4CIH1"/>
<gene>
    <name evidence="4" type="ORF">PR001_g24142</name>
    <name evidence="3" type="ORF">PR002_g24520</name>
    <name evidence="5" type="ORF">PR003_g25393</name>
</gene>
<feature type="compositionally biased region" description="Acidic residues" evidence="1">
    <location>
        <begin position="10"/>
        <end position="20"/>
    </location>
</feature>
<dbReference type="Proteomes" id="UP000434957">
    <property type="component" value="Unassembled WGS sequence"/>
</dbReference>
<feature type="transmembrane region" description="Helical" evidence="2">
    <location>
        <begin position="105"/>
        <end position="128"/>
    </location>
</feature>
<keyword evidence="7" id="KW-1185">Reference proteome</keyword>
<feature type="region of interest" description="Disordered" evidence="1">
    <location>
        <begin position="1"/>
        <end position="51"/>
    </location>
</feature>
<accession>A0A6A4CIH1</accession>
<proteinExistence type="predicted"/>
<reference evidence="5 7" key="1">
    <citation type="submission" date="2018-08" db="EMBL/GenBank/DDBJ databases">
        <title>Genomic investigation of the strawberry pathogen Phytophthora fragariae indicates pathogenicity is determined by transcriptional variation in three key races.</title>
        <authorList>
            <person name="Adams T.M."/>
            <person name="Armitage A.D."/>
            <person name="Sobczyk M.K."/>
            <person name="Bates H.J."/>
            <person name="Dunwell J.M."/>
            <person name="Nellist C.F."/>
            <person name="Harrison R.J."/>
        </authorList>
    </citation>
    <scope>NUCLEOTIDE SEQUENCE [LARGE SCALE GENOMIC DNA]</scope>
    <source>
        <strain evidence="4 6">SCRP249</strain>
        <strain evidence="3 8">SCRP324</strain>
        <strain evidence="5 7">SCRP333</strain>
    </source>
</reference>
<evidence type="ECO:0000313" key="5">
    <source>
        <dbReference type="EMBL" id="KAE9290028.1"/>
    </source>
</evidence>
<keyword evidence="2" id="KW-0472">Membrane</keyword>
<dbReference type="Proteomes" id="UP000435112">
    <property type="component" value="Unassembled WGS sequence"/>
</dbReference>
<feature type="transmembrane region" description="Helical" evidence="2">
    <location>
        <begin position="200"/>
        <end position="218"/>
    </location>
</feature>
<organism evidence="5 7">
    <name type="scientific">Phytophthora rubi</name>
    <dbReference type="NCBI Taxonomy" id="129364"/>
    <lineage>
        <taxon>Eukaryota</taxon>
        <taxon>Sar</taxon>
        <taxon>Stramenopiles</taxon>
        <taxon>Oomycota</taxon>
        <taxon>Peronosporomycetes</taxon>
        <taxon>Peronosporales</taxon>
        <taxon>Peronosporaceae</taxon>
        <taxon>Phytophthora</taxon>
    </lineage>
</organism>
<dbReference type="Proteomes" id="UP000429607">
    <property type="component" value="Unassembled WGS sequence"/>
</dbReference>
<dbReference type="EMBL" id="QXFV01003001">
    <property type="protein sequence ID" value="KAE8980951.1"/>
    <property type="molecule type" value="Genomic_DNA"/>
</dbReference>
<sequence>MPSSVQPESDNIEVEIEATDDSPRDDNPQAVIELPPEPISEGAEDPKSAEEEKAARYQRFCALAEQVVPNKNMWSTVYHPPTDFFTADELPFQQKKLFCWKFWDSLMLSCIASMASLLASMFTLYTFIVSKQMVHALTDEADRVNWAVIALMVGPLWFGFIAAIVMPEHPARLLLYYRLWEQKIVIGFKERGLTDPATRYKVALIGLTIGGCLLYGWVSQNVTDRWTHTFVVLQSLGGMGVAVYKTLSVAPFLQDINGSFKHYQGDEKEKNDTSSQTYRDRAAKAIEQVQFVPEWRVKYDIMAIQTYAAKVLAAKSRKANSMNANEPTKAAAVAQCQEEKKWLKMLGMWIGNSKESYFARWGDNRSSFLVRASTSSLYANKFVTSQWYNDDRWHRAGSFGQMDNIAGSTNVLQKFSCIVVCAIIAIEVYGLVSAN</sequence>
<feature type="transmembrane region" description="Helical" evidence="2">
    <location>
        <begin position="148"/>
        <end position="166"/>
    </location>
</feature>
<protein>
    <submittedName>
        <fullName evidence="5">Uncharacterized protein</fullName>
    </submittedName>
</protein>
<evidence type="ECO:0000256" key="1">
    <source>
        <dbReference type="SAM" id="MobiDB-lite"/>
    </source>
</evidence>
<evidence type="ECO:0000256" key="2">
    <source>
        <dbReference type="SAM" id="Phobius"/>
    </source>
</evidence>
<dbReference type="EMBL" id="QXFU01003029">
    <property type="protein sequence ID" value="KAE8979068.1"/>
    <property type="molecule type" value="Genomic_DNA"/>
</dbReference>
<evidence type="ECO:0000313" key="6">
    <source>
        <dbReference type="Proteomes" id="UP000429607"/>
    </source>
</evidence>
<dbReference type="EMBL" id="QXFT01003042">
    <property type="protein sequence ID" value="KAE9290028.1"/>
    <property type="molecule type" value="Genomic_DNA"/>
</dbReference>
<keyword evidence="2" id="KW-1133">Transmembrane helix</keyword>